<evidence type="ECO:0000313" key="8">
    <source>
        <dbReference type="Proteomes" id="UP000324209"/>
    </source>
</evidence>
<dbReference type="InterPro" id="IPR058031">
    <property type="entry name" value="AAA_lid_NorR"/>
</dbReference>
<dbReference type="PRINTS" id="PR01590">
    <property type="entry name" value="HTHFIS"/>
</dbReference>
<accession>A0A5C1QL85</accession>
<proteinExistence type="predicted"/>
<organism evidence="7 8">
    <name type="scientific">Oceanispirochaeta crateris</name>
    <dbReference type="NCBI Taxonomy" id="2518645"/>
    <lineage>
        <taxon>Bacteria</taxon>
        <taxon>Pseudomonadati</taxon>
        <taxon>Spirochaetota</taxon>
        <taxon>Spirochaetia</taxon>
        <taxon>Spirochaetales</taxon>
        <taxon>Spirochaetaceae</taxon>
        <taxon>Oceanispirochaeta</taxon>
    </lineage>
</organism>
<dbReference type="GO" id="GO:0006355">
    <property type="term" value="P:regulation of DNA-templated transcription"/>
    <property type="evidence" value="ECO:0007669"/>
    <property type="project" value="InterPro"/>
</dbReference>
<evidence type="ECO:0000256" key="3">
    <source>
        <dbReference type="ARBA" id="ARBA00023015"/>
    </source>
</evidence>
<dbReference type="SUPFAM" id="SSF55781">
    <property type="entry name" value="GAF domain-like"/>
    <property type="match status" value="1"/>
</dbReference>
<dbReference type="Pfam" id="PF02954">
    <property type="entry name" value="HTH_8"/>
    <property type="match status" value="1"/>
</dbReference>
<dbReference type="GO" id="GO:0005524">
    <property type="term" value="F:ATP binding"/>
    <property type="evidence" value="ECO:0007669"/>
    <property type="project" value="UniProtKB-KW"/>
</dbReference>
<dbReference type="AlphaFoldDB" id="A0A5C1QL85"/>
<evidence type="ECO:0000256" key="5">
    <source>
        <dbReference type="ARBA" id="ARBA00023163"/>
    </source>
</evidence>
<dbReference type="PROSITE" id="PS00688">
    <property type="entry name" value="SIGMA54_INTERACT_3"/>
    <property type="match status" value="1"/>
</dbReference>
<dbReference type="InterPro" id="IPR003593">
    <property type="entry name" value="AAA+_ATPase"/>
</dbReference>
<dbReference type="Pfam" id="PF00158">
    <property type="entry name" value="Sigma54_activat"/>
    <property type="match status" value="1"/>
</dbReference>
<dbReference type="Proteomes" id="UP000324209">
    <property type="component" value="Chromosome"/>
</dbReference>
<evidence type="ECO:0000256" key="2">
    <source>
        <dbReference type="ARBA" id="ARBA00022840"/>
    </source>
</evidence>
<dbReference type="SUPFAM" id="SSF52540">
    <property type="entry name" value="P-loop containing nucleoside triphosphate hydrolases"/>
    <property type="match status" value="1"/>
</dbReference>
<keyword evidence="5" id="KW-0804">Transcription</keyword>
<dbReference type="Gene3D" id="1.10.8.60">
    <property type="match status" value="1"/>
</dbReference>
<dbReference type="PANTHER" id="PTHR32071">
    <property type="entry name" value="TRANSCRIPTIONAL REGULATORY PROTEIN"/>
    <property type="match status" value="1"/>
</dbReference>
<evidence type="ECO:0000313" key="7">
    <source>
        <dbReference type="EMBL" id="QEN08381.1"/>
    </source>
</evidence>
<keyword evidence="2" id="KW-0067">ATP-binding</keyword>
<protein>
    <submittedName>
        <fullName evidence="7">GAF domain-containing protein</fullName>
    </submittedName>
</protein>
<keyword evidence="3" id="KW-0805">Transcription regulation</keyword>
<dbReference type="FunFam" id="3.40.50.300:FF:000006">
    <property type="entry name" value="DNA-binding transcriptional regulator NtrC"/>
    <property type="match status" value="1"/>
</dbReference>
<dbReference type="PROSITE" id="PS00675">
    <property type="entry name" value="SIGMA54_INTERACT_1"/>
    <property type="match status" value="1"/>
</dbReference>
<feature type="domain" description="Sigma-54 factor interaction" evidence="6">
    <location>
        <begin position="203"/>
        <end position="432"/>
    </location>
</feature>
<name>A0A5C1QL85_9SPIO</name>
<keyword evidence="1" id="KW-0547">Nucleotide-binding</keyword>
<dbReference type="InterPro" id="IPR003018">
    <property type="entry name" value="GAF"/>
</dbReference>
<dbReference type="OrthoDB" id="9803970at2"/>
<dbReference type="InterPro" id="IPR002197">
    <property type="entry name" value="HTH_Fis"/>
</dbReference>
<dbReference type="CDD" id="cd00009">
    <property type="entry name" value="AAA"/>
    <property type="match status" value="1"/>
</dbReference>
<dbReference type="InterPro" id="IPR025662">
    <property type="entry name" value="Sigma_54_int_dom_ATP-bd_1"/>
</dbReference>
<reference evidence="7 8" key="1">
    <citation type="submission" date="2019-02" db="EMBL/GenBank/DDBJ databases">
        <title>Complete Genome Sequence and Methylome Analysis of free living Spirochaetas.</title>
        <authorList>
            <person name="Fomenkov A."/>
            <person name="Dubinina G."/>
            <person name="Leshcheva N."/>
            <person name="Mikheeva N."/>
            <person name="Grabovich M."/>
            <person name="Vincze T."/>
            <person name="Roberts R.J."/>
        </authorList>
    </citation>
    <scope>NUCLEOTIDE SEQUENCE [LARGE SCALE GENOMIC DNA]</scope>
    <source>
        <strain evidence="7 8">K2</strain>
    </source>
</reference>
<dbReference type="Gene3D" id="3.40.50.300">
    <property type="entry name" value="P-loop containing nucleotide triphosphate hydrolases"/>
    <property type="match status" value="1"/>
</dbReference>
<dbReference type="Gene3D" id="3.30.450.40">
    <property type="match status" value="1"/>
</dbReference>
<keyword evidence="4" id="KW-0238">DNA-binding</keyword>
<dbReference type="Gene3D" id="1.10.10.60">
    <property type="entry name" value="Homeodomain-like"/>
    <property type="match status" value="1"/>
</dbReference>
<evidence type="ECO:0000259" key="6">
    <source>
        <dbReference type="PROSITE" id="PS50045"/>
    </source>
</evidence>
<dbReference type="EMBL" id="CP036150">
    <property type="protein sequence ID" value="QEN08381.1"/>
    <property type="molecule type" value="Genomic_DNA"/>
</dbReference>
<dbReference type="SUPFAM" id="SSF46689">
    <property type="entry name" value="Homeodomain-like"/>
    <property type="match status" value="1"/>
</dbReference>
<dbReference type="InterPro" id="IPR009057">
    <property type="entry name" value="Homeodomain-like_sf"/>
</dbReference>
<dbReference type="InterPro" id="IPR027417">
    <property type="entry name" value="P-loop_NTPase"/>
</dbReference>
<dbReference type="PROSITE" id="PS00676">
    <property type="entry name" value="SIGMA54_INTERACT_2"/>
    <property type="match status" value="1"/>
</dbReference>
<dbReference type="KEGG" id="ock:EXM22_10445"/>
<dbReference type="Pfam" id="PF01590">
    <property type="entry name" value="GAF"/>
    <property type="match status" value="1"/>
</dbReference>
<dbReference type="InterPro" id="IPR029016">
    <property type="entry name" value="GAF-like_dom_sf"/>
</dbReference>
<dbReference type="PANTHER" id="PTHR32071:SF57">
    <property type="entry name" value="C4-DICARBOXYLATE TRANSPORT TRANSCRIPTIONAL REGULATORY PROTEIN DCTD"/>
    <property type="match status" value="1"/>
</dbReference>
<evidence type="ECO:0000256" key="4">
    <source>
        <dbReference type="ARBA" id="ARBA00023125"/>
    </source>
</evidence>
<sequence length="530" mass="59252">MNMAEKCPHCNDQTWKELNFISSISQLLLSGNDIDRLLRQVLQSLCVHHSYKRGMISIFNRKAGSILIKEAFGVSDEEKAKGIYYPGEGITGEVVETGRTILVPLIREDARFLNRTGTLNNLGESSFLCVPIRTGVQIIGTISVVKDYSPDSCLDGDEQLLQILASMIAQTAQHSRSRDEESIQKIQEEYSGCEDPVKHPPNIIGNSKALQPVYQMIQKVAPANSTILILGESGVGKELVAEAIHYASTRAGRAFVKLNCAALPETIIESELFGHEKGAFTGALNPRKGRFELAQEGTLFLDEIGEISPGIQAKLLRVLQEREFERVGGSVTIKVDVRIIAATNKNLEEKVRSGEFREDLFYRLNIIPITVPPLRARPTDILLLSDFFIEKYNHLNGKDVHRISTSAIDMLISYHWPGNVRELENSIERAVILSEDRVIHGYHLPPSLQMADPHLGTREIHGTLQQKLDSIEYEMIVETLKSTRGNLSRAAEQLGLTNRMMGIRARKYNIDFKTFRRNNSFLLADEASCG</sequence>
<keyword evidence="8" id="KW-1185">Reference proteome</keyword>
<gene>
    <name evidence="7" type="ORF">EXM22_10445</name>
</gene>
<dbReference type="InterPro" id="IPR002078">
    <property type="entry name" value="Sigma_54_int"/>
</dbReference>
<dbReference type="SMART" id="SM00065">
    <property type="entry name" value="GAF"/>
    <property type="match status" value="1"/>
</dbReference>
<dbReference type="GO" id="GO:0043565">
    <property type="term" value="F:sequence-specific DNA binding"/>
    <property type="evidence" value="ECO:0007669"/>
    <property type="project" value="InterPro"/>
</dbReference>
<dbReference type="PROSITE" id="PS50045">
    <property type="entry name" value="SIGMA54_INTERACT_4"/>
    <property type="match status" value="1"/>
</dbReference>
<dbReference type="SMART" id="SM00382">
    <property type="entry name" value="AAA"/>
    <property type="match status" value="1"/>
</dbReference>
<dbReference type="InterPro" id="IPR025943">
    <property type="entry name" value="Sigma_54_int_dom_ATP-bd_2"/>
</dbReference>
<dbReference type="Pfam" id="PF25601">
    <property type="entry name" value="AAA_lid_14"/>
    <property type="match status" value="1"/>
</dbReference>
<evidence type="ECO:0000256" key="1">
    <source>
        <dbReference type="ARBA" id="ARBA00022741"/>
    </source>
</evidence>
<dbReference type="InterPro" id="IPR025944">
    <property type="entry name" value="Sigma_54_int_dom_CS"/>
</dbReference>